<dbReference type="CDD" id="cd16917">
    <property type="entry name" value="HATPase_UhpB-NarQ-NarX-like"/>
    <property type="match status" value="1"/>
</dbReference>
<dbReference type="PANTHER" id="PTHR24421:SF10">
    <property type="entry name" value="NITRATE_NITRITE SENSOR PROTEIN NARQ"/>
    <property type="match status" value="1"/>
</dbReference>
<keyword evidence="4" id="KW-0418">Kinase</keyword>
<keyword evidence="6" id="KW-0812">Transmembrane</keyword>
<evidence type="ECO:0000313" key="9">
    <source>
        <dbReference type="Proteomes" id="UP000605253"/>
    </source>
</evidence>
<feature type="transmembrane region" description="Helical" evidence="6">
    <location>
        <begin position="35"/>
        <end position="65"/>
    </location>
</feature>
<reference evidence="8" key="2">
    <citation type="submission" date="2020-09" db="EMBL/GenBank/DDBJ databases">
        <authorList>
            <person name="Sun Q."/>
            <person name="Zhou Y."/>
        </authorList>
    </citation>
    <scope>NUCLEOTIDE SEQUENCE</scope>
    <source>
        <strain evidence="8">CGMCC 1.12181</strain>
    </source>
</reference>
<dbReference type="EMBL" id="BMEO01000002">
    <property type="protein sequence ID" value="GGF87952.1"/>
    <property type="molecule type" value="Genomic_DNA"/>
</dbReference>
<evidence type="ECO:0000256" key="2">
    <source>
        <dbReference type="ARBA" id="ARBA00012438"/>
    </source>
</evidence>
<keyword evidence="3" id="KW-0808">Transferase</keyword>
<dbReference type="EC" id="2.7.13.3" evidence="2"/>
<feature type="transmembrane region" description="Helical" evidence="6">
    <location>
        <begin position="6"/>
        <end position="23"/>
    </location>
</feature>
<keyword evidence="6" id="KW-0472">Membrane</keyword>
<dbReference type="AlphaFoldDB" id="A0A917CHI1"/>
<keyword evidence="6" id="KW-1133">Transmembrane helix</keyword>
<dbReference type="GO" id="GO:0000160">
    <property type="term" value="P:phosphorelay signal transduction system"/>
    <property type="evidence" value="ECO:0007669"/>
    <property type="project" value="UniProtKB-KW"/>
</dbReference>
<reference evidence="8" key="1">
    <citation type="journal article" date="2014" name="Int. J. Syst. Evol. Microbiol.">
        <title>Complete genome sequence of Corynebacterium casei LMG S-19264T (=DSM 44701T), isolated from a smear-ripened cheese.</title>
        <authorList>
            <consortium name="US DOE Joint Genome Institute (JGI-PGF)"/>
            <person name="Walter F."/>
            <person name="Albersmeier A."/>
            <person name="Kalinowski J."/>
            <person name="Ruckert C."/>
        </authorList>
    </citation>
    <scope>NUCLEOTIDE SEQUENCE</scope>
    <source>
        <strain evidence="8">CGMCC 1.12181</strain>
    </source>
</reference>
<evidence type="ECO:0000256" key="6">
    <source>
        <dbReference type="SAM" id="Phobius"/>
    </source>
</evidence>
<accession>A0A917CHI1</accession>
<feature type="transmembrane region" description="Helical" evidence="6">
    <location>
        <begin position="95"/>
        <end position="114"/>
    </location>
</feature>
<name>A0A917CHI1_9GAMM</name>
<evidence type="ECO:0000259" key="7">
    <source>
        <dbReference type="Pfam" id="PF02518"/>
    </source>
</evidence>
<dbReference type="InterPro" id="IPR050482">
    <property type="entry name" value="Sensor_HK_TwoCompSys"/>
</dbReference>
<evidence type="ECO:0000256" key="1">
    <source>
        <dbReference type="ARBA" id="ARBA00000085"/>
    </source>
</evidence>
<dbReference type="RefSeq" id="WP_188364230.1">
    <property type="nucleotide sequence ID" value="NZ_BAABJF010000032.1"/>
</dbReference>
<keyword evidence="5" id="KW-0902">Two-component regulatory system</keyword>
<keyword evidence="9" id="KW-1185">Reference proteome</keyword>
<dbReference type="GO" id="GO:0004673">
    <property type="term" value="F:protein histidine kinase activity"/>
    <property type="evidence" value="ECO:0007669"/>
    <property type="project" value="UniProtKB-EC"/>
</dbReference>
<protein>
    <recommendedName>
        <fullName evidence="2">histidine kinase</fullName>
        <ecNumber evidence="2">2.7.13.3</ecNumber>
    </recommendedName>
</protein>
<comment type="catalytic activity">
    <reaction evidence="1">
        <text>ATP + protein L-histidine = ADP + protein N-phospho-L-histidine.</text>
        <dbReference type="EC" id="2.7.13.3"/>
    </reaction>
</comment>
<feature type="transmembrane region" description="Helical" evidence="6">
    <location>
        <begin position="71"/>
        <end position="88"/>
    </location>
</feature>
<dbReference type="InterPro" id="IPR003594">
    <property type="entry name" value="HATPase_dom"/>
</dbReference>
<dbReference type="PANTHER" id="PTHR24421">
    <property type="entry name" value="NITRATE/NITRITE SENSOR PROTEIN NARX-RELATED"/>
    <property type="match status" value="1"/>
</dbReference>
<feature type="domain" description="Histidine kinase/HSP90-like ATPase" evidence="7">
    <location>
        <begin position="273"/>
        <end position="362"/>
    </location>
</feature>
<evidence type="ECO:0000256" key="5">
    <source>
        <dbReference type="ARBA" id="ARBA00023012"/>
    </source>
</evidence>
<sequence length="364" mass="41366">MTPQWLLIGMSFMLTVLLIVYNFKINQPHATIIPLLLTCGILWLANSLSLNLQVVMFYGLSILVWSQFSRVVNTFLLILGLIFLGLLLDEIITEIWIWYGLLLLAFGCSAWLLIQNKSGLFLSWLALLFLAALNLIVSTPERQPLMALLMVSLQFTVFLKATGTEKRSTQTISVTEIQQAERSRIYQNIHDDVGAELLRLIYILDNSDHKHQVKAIMQKLRQAVAQTTRVKMDTHQLSRDITGLFSERLNVADIRFQCTRRIDYNHVFNNTHPSTLLRMMNELLNNIIRHARARKVHIQLISDKQQLSVHVIDDGCGLSKNDGDLTSGRGFRGLQKRAAEIGASITWKNNPNGGLTTTLSYPWP</sequence>
<organism evidence="8 9">
    <name type="scientific">Marinicella pacifica</name>
    <dbReference type="NCBI Taxonomy" id="1171543"/>
    <lineage>
        <taxon>Bacteria</taxon>
        <taxon>Pseudomonadati</taxon>
        <taxon>Pseudomonadota</taxon>
        <taxon>Gammaproteobacteria</taxon>
        <taxon>Lysobacterales</taxon>
        <taxon>Marinicellaceae</taxon>
        <taxon>Marinicella</taxon>
    </lineage>
</organism>
<evidence type="ECO:0000256" key="3">
    <source>
        <dbReference type="ARBA" id="ARBA00022679"/>
    </source>
</evidence>
<evidence type="ECO:0000313" key="8">
    <source>
        <dbReference type="EMBL" id="GGF87952.1"/>
    </source>
</evidence>
<dbReference type="InterPro" id="IPR036890">
    <property type="entry name" value="HATPase_C_sf"/>
</dbReference>
<feature type="transmembrane region" description="Helical" evidence="6">
    <location>
        <begin position="120"/>
        <end position="137"/>
    </location>
</feature>
<proteinExistence type="predicted"/>
<dbReference type="Pfam" id="PF02518">
    <property type="entry name" value="HATPase_c"/>
    <property type="match status" value="1"/>
</dbReference>
<dbReference type="Gene3D" id="3.30.565.10">
    <property type="entry name" value="Histidine kinase-like ATPase, C-terminal domain"/>
    <property type="match status" value="1"/>
</dbReference>
<comment type="caution">
    <text evidence="8">The sequence shown here is derived from an EMBL/GenBank/DDBJ whole genome shotgun (WGS) entry which is preliminary data.</text>
</comment>
<dbReference type="Proteomes" id="UP000605253">
    <property type="component" value="Unassembled WGS sequence"/>
</dbReference>
<gene>
    <name evidence="8" type="ORF">GCM10011365_06370</name>
</gene>
<dbReference type="SUPFAM" id="SSF55874">
    <property type="entry name" value="ATPase domain of HSP90 chaperone/DNA topoisomerase II/histidine kinase"/>
    <property type="match status" value="1"/>
</dbReference>
<evidence type="ECO:0000256" key="4">
    <source>
        <dbReference type="ARBA" id="ARBA00022777"/>
    </source>
</evidence>